<dbReference type="PANTHER" id="PTHR33653:SF1">
    <property type="entry name" value="RIBONUCLEASE VAPC2"/>
    <property type="match status" value="1"/>
</dbReference>
<feature type="binding site" evidence="8">
    <location>
        <position position="104"/>
    </location>
    <ligand>
        <name>Mg(2+)</name>
        <dbReference type="ChEBI" id="CHEBI:18420"/>
    </ligand>
</feature>
<comment type="function">
    <text evidence="8">Toxic component of a toxin-antitoxin (TA) system. An RNase.</text>
</comment>
<protein>
    <recommendedName>
        <fullName evidence="8">Ribonuclease VapC</fullName>
        <shortName evidence="8">RNase VapC</shortName>
        <ecNumber evidence="8">3.1.-.-</ecNumber>
    </recommendedName>
    <alternativeName>
        <fullName evidence="8">Toxin VapC</fullName>
    </alternativeName>
</protein>
<evidence type="ECO:0000256" key="4">
    <source>
        <dbReference type="ARBA" id="ARBA00022723"/>
    </source>
</evidence>
<evidence type="ECO:0000256" key="6">
    <source>
        <dbReference type="ARBA" id="ARBA00022842"/>
    </source>
</evidence>
<dbReference type="EC" id="3.1.-.-" evidence="8"/>
<dbReference type="InterPro" id="IPR029060">
    <property type="entry name" value="PIN-like_dom_sf"/>
</dbReference>
<dbReference type="EMBL" id="CP044331">
    <property type="protein sequence ID" value="QGM99273.1"/>
    <property type="molecule type" value="Genomic_DNA"/>
</dbReference>
<dbReference type="GO" id="GO:0016787">
    <property type="term" value="F:hydrolase activity"/>
    <property type="evidence" value="ECO:0007669"/>
    <property type="project" value="UniProtKB-KW"/>
</dbReference>
<evidence type="ECO:0000256" key="3">
    <source>
        <dbReference type="ARBA" id="ARBA00022722"/>
    </source>
</evidence>
<keyword evidence="2 8" id="KW-1277">Toxin-antitoxin system</keyword>
<dbReference type="CDD" id="cd18731">
    <property type="entry name" value="PIN_NgFitB-like"/>
    <property type="match status" value="1"/>
</dbReference>
<evidence type="ECO:0000313" key="11">
    <source>
        <dbReference type="Proteomes" id="UP000422569"/>
    </source>
</evidence>
<dbReference type="Pfam" id="PF01850">
    <property type="entry name" value="PIN"/>
    <property type="match status" value="1"/>
</dbReference>
<keyword evidence="8" id="KW-0800">Toxin</keyword>
<organism evidence="10 11">
    <name type="scientific">Methylocystis parvus</name>
    <dbReference type="NCBI Taxonomy" id="134"/>
    <lineage>
        <taxon>Bacteria</taxon>
        <taxon>Pseudomonadati</taxon>
        <taxon>Pseudomonadota</taxon>
        <taxon>Alphaproteobacteria</taxon>
        <taxon>Hyphomicrobiales</taxon>
        <taxon>Methylocystaceae</taxon>
        <taxon>Methylocystis</taxon>
    </lineage>
</organism>
<dbReference type="InterPro" id="IPR022907">
    <property type="entry name" value="VapC_family"/>
</dbReference>
<evidence type="ECO:0000256" key="1">
    <source>
        <dbReference type="ARBA" id="ARBA00001946"/>
    </source>
</evidence>
<dbReference type="SUPFAM" id="SSF88723">
    <property type="entry name" value="PIN domain-like"/>
    <property type="match status" value="1"/>
</dbReference>
<evidence type="ECO:0000256" key="8">
    <source>
        <dbReference type="HAMAP-Rule" id="MF_00265"/>
    </source>
</evidence>
<sequence>MILLDTNVISEMMKPDGDAKARRWLDSYAETDFYIATPVIAELRYGLALLAEGRKKAALTKACDIIEDDIFAGRILAFDQRAAHAFASLRAKRQTAGRPLAVMDGMIASIATAHAMTIASRNVDDFAGLDLPIVNPFEAN</sequence>
<comment type="similarity">
    <text evidence="7 8">Belongs to the PINc/VapC protein family.</text>
</comment>
<evidence type="ECO:0000313" key="10">
    <source>
        <dbReference type="EMBL" id="QGM99273.1"/>
    </source>
</evidence>
<keyword evidence="11" id="KW-1185">Reference proteome</keyword>
<gene>
    <name evidence="8" type="primary">vapC</name>
    <name evidence="10" type="ORF">F7D14_18500</name>
</gene>
<evidence type="ECO:0000256" key="5">
    <source>
        <dbReference type="ARBA" id="ARBA00022801"/>
    </source>
</evidence>
<dbReference type="GO" id="GO:0004540">
    <property type="term" value="F:RNA nuclease activity"/>
    <property type="evidence" value="ECO:0007669"/>
    <property type="project" value="InterPro"/>
</dbReference>
<evidence type="ECO:0000256" key="7">
    <source>
        <dbReference type="ARBA" id="ARBA00038093"/>
    </source>
</evidence>
<name>A0A6B8MD89_9HYPH</name>
<dbReference type="PANTHER" id="PTHR33653">
    <property type="entry name" value="RIBONUCLEASE VAPC2"/>
    <property type="match status" value="1"/>
</dbReference>
<accession>A0A6B8MD89</accession>
<evidence type="ECO:0000259" key="9">
    <source>
        <dbReference type="Pfam" id="PF01850"/>
    </source>
</evidence>
<dbReference type="Proteomes" id="UP000422569">
    <property type="component" value="Chromosome"/>
</dbReference>
<keyword evidence="6 8" id="KW-0460">Magnesium</keyword>
<dbReference type="KEGG" id="mpar:F7D14_18500"/>
<dbReference type="HAMAP" id="MF_00265">
    <property type="entry name" value="VapC_Nob1"/>
    <property type="match status" value="1"/>
</dbReference>
<dbReference type="Gene3D" id="3.40.50.1010">
    <property type="entry name" value="5'-nuclease"/>
    <property type="match status" value="1"/>
</dbReference>
<comment type="cofactor">
    <cofactor evidence="1 8">
        <name>Mg(2+)</name>
        <dbReference type="ChEBI" id="CHEBI:18420"/>
    </cofactor>
</comment>
<dbReference type="InterPro" id="IPR002716">
    <property type="entry name" value="PIN_dom"/>
</dbReference>
<dbReference type="RefSeq" id="WP_016921519.1">
    <property type="nucleotide sequence ID" value="NZ_CP044331.1"/>
</dbReference>
<keyword evidence="3 8" id="KW-0540">Nuclease</keyword>
<reference evidence="10 11" key="1">
    <citation type="submission" date="2019-09" db="EMBL/GenBank/DDBJ databases">
        <title>Isolation and complete genome sequencing of Methylocystis species.</title>
        <authorList>
            <person name="Rumah B.L."/>
            <person name="Stead C.E."/>
            <person name="Stevens B.C."/>
            <person name="Minton N.P."/>
            <person name="Grosse-Honebrink A."/>
            <person name="Zhang Y."/>
        </authorList>
    </citation>
    <scope>NUCLEOTIDE SEQUENCE [LARGE SCALE GENOMIC DNA]</scope>
    <source>
        <strain evidence="10 11">BRCS2</strain>
    </source>
</reference>
<dbReference type="GO" id="GO:0000287">
    <property type="term" value="F:magnesium ion binding"/>
    <property type="evidence" value="ECO:0007669"/>
    <property type="project" value="UniProtKB-UniRule"/>
</dbReference>
<keyword evidence="5 8" id="KW-0378">Hydrolase</keyword>
<dbReference type="GO" id="GO:0090729">
    <property type="term" value="F:toxin activity"/>
    <property type="evidence" value="ECO:0007669"/>
    <property type="project" value="UniProtKB-KW"/>
</dbReference>
<keyword evidence="4 8" id="KW-0479">Metal-binding</keyword>
<dbReference type="AlphaFoldDB" id="A0A6B8MD89"/>
<dbReference type="InterPro" id="IPR050556">
    <property type="entry name" value="Type_II_TA_system_RNase"/>
</dbReference>
<feature type="domain" description="PIN" evidence="9">
    <location>
        <begin position="2"/>
        <end position="124"/>
    </location>
</feature>
<feature type="binding site" evidence="8">
    <location>
        <position position="5"/>
    </location>
    <ligand>
        <name>Mg(2+)</name>
        <dbReference type="ChEBI" id="CHEBI:18420"/>
    </ligand>
</feature>
<proteinExistence type="inferred from homology"/>
<evidence type="ECO:0000256" key="2">
    <source>
        <dbReference type="ARBA" id="ARBA00022649"/>
    </source>
</evidence>